<dbReference type="Pfam" id="PF03797">
    <property type="entry name" value="Autotransporter"/>
    <property type="match status" value="1"/>
</dbReference>
<feature type="domain" description="Autotransporter" evidence="3">
    <location>
        <begin position="521"/>
        <end position="789"/>
    </location>
</feature>
<gene>
    <name evidence="4" type="ORF">EJA05_23605</name>
</gene>
<sequence length="789" mass="80939">MKSRQSTRATPSQFRSLLLLLSTLGGVASAATLPPGGSASVGPGTPAESWLLNSATLTVQPGGQTLQITANQGSQVTLDAATVNGGNARALVLSASQATIRDSTLTSSANIGLSLTSDLAGSSPGSSALVQNSTITGFGRGLNVSGGSSATLVNSTLTGTGTGAGGVAGDGLGISLVGGEAILQDSTATGSNRGAGLFANAVGGNTQPHLVLDHSSLTSQTGSAIVVSNLNAPAMLARIEIRNGSTLSAANGTLVEIGLPDDGPGTLTQASVSIDASSLQGDVRASNGAIADVALNNGAALTGNMIDVTSLSLDASRMTGDVRSSSASTVIRLTNQANLTGSVNTAQSTLVASGSRFDMVNDSHVGALTLDGGTVSLRGGNGAFRTLTATQLNGAGTFVLGTDLAQVTGDLVNIEGQAQGTHGLLIANTGAEPAAGSAPLRVVHTQGGDAQFSVLSSNGRVDVGTFSYGLEQRDTDWYLVQGDTPVISSSTQTAIALFSAAPTVWYGELSTLRSRMGELRSGYGQGGFWARSYGNKYRVAAADQVHYAQNQQGVSFGVDTPLPSQGGLWLLGVMAGYSDSQLDMRLGSNGRVASYYLGVYSTWLADNGYYVDAVLKANRFDNKADVRMSDGAKAKGDYNNYGLGGSVEAGRHFKLDDGWFIEPYVQLSALWVNGEHYDLDNGMRASSDRADSLLGKVGAQAGRTIPLQAGGFVQPYVKAAAVREFARNNDVQINQTSFHDDLSGERLELGAGLAAQVSARLQLHADIDYGNGKNIEQPWGVNLGLHYAW</sequence>
<evidence type="ECO:0000256" key="2">
    <source>
        <dbReference type="SAM" id="SignalP"/>
    </source>
</evidence>
<feature type="chain" id="PRO_5019342116" evidence="2">
    <location>
        <begin position="31"/>
        <end position="789"/>
    </location>
</feature>
<dbReference type="InterPro" id="IPR005546">
    <property type="entry name" value="Autotransporte_beta"/>
</dbReference>
<accession>A0A3S8UQH5</accession>
<reference evidence="4 5" key="1">
    <citation type="submission" date="2018-12" db="EMBL/GenBank/DDBJ databases">
        <authorList>
            <person name="Li S."/>
            <person name="Yang R."/>
            <person name="Chen G."/>
            <person name="Zou L."/>
            <person name="Zhang C."/>
            <person name="Chen Y."/>
            <person name="Liu Z."/>
            <person name="Li Y."/>
            <person name="Yan Y."/>
            <person name="Huang M."/>
            <person name="Chen T."/>
        </authorList>
    </citation>
    <scope>NUCLEOTIDE SEQUENCE [LARGE SCALE GENOMIC DNA]</scope>
    <source>
        <strain evidence="4 5">1257</strain>
    </source>
</reference>
<evidence type="ECO:0000313" key="5">
    <source>
        <dbReference type="Proteomes" id="UP000268230"/>
    </source>
</evidence>
<dbReference type="NCBIfam" id="TIGR01414">
    <property type="entry name" value="autotrans_barl"/>
    <property type="match status" value="1"/>
</dbReference>
<dbReference type="Gene3D" id="2.160.20.20">
    <property type="match status" value="1"/>
</dbReference>
<keyword evidence="1 2" id="KW-0732">Signal</keyword>
<dbReference type="KEGG" id="pory:EJA05_23605"/>
<dbReference type="Pfam" id="PF03212">
    <property type="entry name" value="Pertactin"/>
    <property type="match status" value="1"/>
</dbReference>
<dbReference type="EMBL" id="CP034338">
    <property type="protein sequence ID" value="AZL70532.1"/>
    <property type="molecule type" value="Genomic_DNA"/>
</dbReference>
<evidence type="ECO:0000256" key="1">
    <source>
        <dbReference type="ARBA" id="ARBA00022729"/>
    </source>
</evidence>
<dbReference type="InterPro" id="IPR012332">
    <property type="entry name" value="Autotransporter_pectin_lyase_C"/>
</dbReference>
<dbReference type="InterPro" id="IPR051551">
    <property type="entry name" value="Autotransporter_adhesion"/>
</dbReference>
<evidence type="ECO:0000259" key="3">
    <source>
        <dbReference type="PROSITE" id="PS51208"/>
    </source>
</evidence>
<dbReference type="Proteomes" id="UP000268230">
    <property type="component" value="Chromosome"/>
</dbReference>
<dbReference type="SMART" id="SM00869">
    <property type="entry name" value="Autotransporter"/>
    <property type="match status" value="1"/>
</dbReference>
<dbReference type="InterPro" id="IPR004899">
    <property type="entry name" value="Pertactin_central"/>
</dbReference>
<dbReference type="PROSITE" id="PS51208">
    <property type="entry name" value="AUTOTRANSPORTER"/>
    <property type="match status" value="1"/>
</dbReference>
<dbReference type="CDD" id="cd01343">
    <property type="entry name" value="PL1_Passenger_AT"/>
    <property type="match status" value="1"/>
</dbReference>
<feature type="signal peptide" evidence="2">
    <location>
        <begin position="1"/>
        <end position="30"/>
    </location>
</feature>
<evidence type="ECO:0000313" key="4">
    <source>
        <dbReference type="EMBL" id="AZL70532.1"/>
    </source>
</evidence>
<dbReference type="InterPro" id="IPR003991">
    <property type="entry name" value="Pertactin_virulence_factor"/>
</dbReference>
<name>A0A3S8UQH5_9PSED</name>
<proteinExistence type="predicted"/>
<organism evidence="4 5">
    <name type="scientific">Pseudomonas entomophila</name>
    <dbReference type="NCBI Taxonomy" id="312306"/>
    <lineage>
        <taxon>Bacteria</taxon>
        <taxon>Pseudomonadati</taxon>
        <taxon>Pseudomonadota</taxon>
        <taxon>Gammaproteobacteria</taxon>
        <taxon>Pseudomonadales</taxon>
        <taxon>Pseudomonadaceae</taxon>
        <taxon>Pseudomonas</taxon>
    </lineage>
</organism>
<dbReference type="PANTHER" id="PTHR35037:SF7">
    <property type="entry name" value="AUTOTRANSPORTER"/>
    <property type="match status" value="1"/>
</dbReference>
<protein>
    <submittedName>
        <fullName evidence="4">Autotransporter outer membrane beta-barrel domain-containing protein</fullName>
    </submittedName>
</protein>
<dbReference type="GO" id="GO:0019867">
    <property type="term" value="C:outer membrane"/>
    <property type="evidence" value="ECO:0007669"/>
    <property type="project" value="InterPro"/>
</dbReference>
<dbReference type="SUPFAM" id="SSF51126">
    <property type="entry name" value="Pectin lyase-like"/>
    <property type="match status" value="1"/>
</dbReference>
<dbReference type="SUPFAM" id="SSF103515">
    <property type="entry name" value="Autotransporter"/>
    <property type="match status" value="1"/>
</dbReference>
<dbReference type="PANTHER" id="PTHR35037">
    <property type="entry name" value="C-TERMINAL REGION OF AIDA-LIKE PROTEIN"/>
    <property type="match status" value="1"/>
</dbReference>
<dbReference type="InterPro" id="IPR011050">
    <property type="entry name" value="Pectin_lyase_fold/virulence"/>
</dbReference>
<dbReference type="OrthoDB" id="6056869at2"/>
<dbReference type="Gene3D" id="2.40.128.130">
    <property type="entry name" value="Autotransporter beta-domain"/>
    <property type="match status" value="1"/>
</dbReference>
<dbReference type="InterPro" id="IPR036709">
    <property type="entry name" value="Autotransporte_beta_dom_sf"/>
</dbReference>
<dbReference type="InterPro" id="IPR006315">
    <property type="entry name" value="OM_autotransptr_brl_dom"/>
</dbReference>
<dbReference type="AlphaFoldDB" id="A0A3S8UQH5"/>
<dbReference type="PRINTS" id="PR01484">
    <property type="entry name" value="PRTACTNFAMLY"/>
</dbReference>